<sequence>MLILTSVGSGLQQAQPQDDDDDEHGKSQMANCCYRTTVKLKLIADSVL</sequence>
<reference evidence="2" key="1">
    <citation type="submission" date="2022-06" db="EMBL/GenBank/DDBJ databases">
        <title>Uncovering the hologenomic basis of an extraordinary plant invasion.</title>
        <authorList>
            <person name="Bieker V.C."/>
            <person name="Martin M.D."/>
            <person name="Gilbert T."/>
            <person name="Hodgins K."/>
            <person name="Battlay P."/>
            <person name="Petersen B."/>
            <person name="Wilson J."/>
        </authorList>
    </citation>
    <scope>NUCLEOTIDE SEQUENCE</scope>
    <source>
        <strain evidence="2">AA19_3_7</strain>
        <tissue evidence="2">Leaf</tissue>
    </source>
</reference>
<comment type="caution">
    <text evidence="2">The sequence shown here is derived from an EMBL/GenBank/DDBJ whole genome shotgun (WGS) entry which is preliminary data.</text>
</comment>
<evidence type="ECO:0000313" key="2">
    <source>
        <dbReference type="EMBL" id="KAI7738822.1"/>
    </source>
</evidence>
<accession>A0AAD5GDZ5</accession>
<dbReference type="Proteomes" id="UP001206925">
    <property type="component" value="Unassembled WGS sequence"/>
</dbReference>
<name>A0AAD5GDZ5_AMBAR</name>
<gene>
    <name evidence="2" type="ORF">M8C21_007359</name>
</gene>
<feature type="compositionally biased region" description="Polar residues" evidence="1">
    <location>
        <begin position="1"/>
        <end position="11"/>
    </location>
</feature>
<keyword evidence="3" id="KW-1185">Reference proteome</keyword>
<evidence type="ECO:0000313" key="3">
    <source>
        <dbReference type="Proteomes" id="UP001206925"/>
    </source>
</evidence>
<protein>
    <submittedName>
        <fullName evidence="2">Uncharacterized protein</fullName>
    </submittedName>
</protein>
<organism evidence="2 3">
    <name type="scientific">Ambrosia artemisiifolia</name>
    <name type="common">Common ragweed</name>
    <dbReference type="NCBI Taxonomy" id="4212"/>
    <lineage>
        <taxon>Eukaryota</taxon>
        <taxon>Viridiplantae</taxon>
        <taxon>Streptophyta</taxon>
        <taxon>Embryophyta</taxon>
        <taxon>Tracheophyta</taxon>
        <taxon>Spermatophyta</taxon>
        <taxon>Magnoliopsida</taxon>
        <taxon>eudicotyledons</taxon>
        <taxon>Gunneridae</taxon>
        <taxon>Pentapetalae</taxon>
        <taxon>asterids</taxon>
        <taxon>campanulids</taxon>
        <taxon>Asterales</taxon>
        <taxon>Asteraceae</taxon>
        <taxon>Asteroideae</taxon>
        <taxon>Heliantheae alliance</taxon>
        <taxon>Heliantheae</taxon>
        <taxon>Ambrosia</taxon>
    </lineage>
</organism>
<evidence type="ECO:0000256" key="1">
    <source>
        <dbReference type="SAM" id="MobiDB-lite"/>
    </source>
</evidence>
<dbReference type="AlphaFoldDB" id="A0AAD5GDZ5"/>
<feature type="region of interest" description="Disordered" evidence="1">
    <location>
        <begin position="1"/>
        <end position="27"/>
    </location>
</feature>
<dbReference type="EMBL" id="JAMZMK010008715">
    <property type="protein sequence ID" value="KAI7738822.1"/>
    <property type="molecule type" value="Genomic_DNA"/>
</dbReference>
<proteinExistence type="predicted"/>